<dbReference type="GeneID" id="27363282"/>
<proteinExistence type="predicted"/>
<protein>
    <submittedName>
        <fullName evidence="1">Uncharacterized protein</fullName>
    </submittedName>
</protein>
<reference evidence="1 2" key="1">
    <citation type="submission" date="2015-01" db="EMBL/GenBank/DDBJ databases">
        <title>The Genome Sequence of Exophiala oligosperma CBS72588.</title>
        <authorList>
            <consortium name="The Broad Institute Genomics Platform"/>
            <person name="Cuomo C."/>
            <person name="de Hoog S."/>
            <person name="Gorbushina A."/>
            <person name="Stielow B."/>
            <person name="Teixiera M."/>
            <person name="Abouelleil A."/>
            <person name="Chapman S.B."/>
            <person name="Priest M."/>
            <person name="Young S.K."/>
            <person name="Wortman J."/>
            <person name="Nusbaum C."/>
            <person name="Birren B."/>
        </authorList>
    </citation>
    <scope>NUCLEOTIDE SEQUENCE [LARGE SCALE GENOMIC DNA]</scope>
    <source>
        <strain evidence="1 2">CBS 72588</strain>
    </source>
</reference>
<dbReference type="VEuPathDB" id="FungiDB:PV06_11208"/>
<dbReference type="Proteomes" id="UP000053342">
    <property type="component" value="Unassembled WGS sequence"/>
</dbReference>
<sequence>MYHLPQLLNVRATRCRHTSGWPHNECSHGVLKEVLNPKQMNLSFRAVGSSAFQPYLIVSERVRKYTSTLFSKPRLSAVQDGTRDGRLYCQYSRSKAMYKALCLHRLHD</sequence>
<keyword evidence="2" id="KW-1185">Reference proteome</keyword>
<dbReference type="AlphaFoldDB" id="A0A0D2A8C2"/>
<organism evidence="1 2">
    <name type="scientific">Exophiala oligosperma</name>
    <dbReference type="NCBI Taxonomy" id="215243"/>
    <lineage>
        <taxon>Eukaryota</taxon>
        <taxon>Fungi</taxon>
        <taxon>Dikarya</taxon>
        <taxon>Ascomycota</taxon>
        <taxon>Pezizomycotina</taxon>
        <taxon>Eurotiomycetes</taxon>
        <taxon>Chaetothyriomycetidae</taxon>
        <taxon>Chaetothyriales</taxon>
        <taxon>Herpotrichiellaceae</taxon>
        <taxon>Exophiala</taxon>
    </lineage>
</organism>
<evidence type="ECO:0000313" key="1">
    <source>
        <dbReference type="EMBL" id="KIW36556.1"/>
    </source>
</evidence>
<dbReference type="EMBL" id="KN847353">
    <property type="protein sequence ID" value="KIW36556.1"/>
    <property type="molecule type" value="Genomic_DNA"/>
</dbReference>
<dbReference type="HOGENOM" id="CLU_2196993_0_0_1"/>
<accession>A0A0D2A8C2</accession>
<gene>
    <name evidence="1" type="ORF">PV06_11208</name>
</gene>
<name>A0A0D2A8C2_9EURO</name>
<evidence type="ECO:0000313" key="2">
    <source>
        <dbReference type="Proteomes" id="UP000053342"/>
    </source>
</evidence>
<dbReference type="RefSeq" id="XP_016256772.1">
    <property type="nucleotide sequence ID" value="XM_016412839.1"/>
</dbReference>